<dbReference type="EMBL" id="GL870876">
    <property type="protein sequence ID" value="EIJ89532.1"/>
    <property type="molecule type" value="Genomic_DNA"/>
</dbReference>
<gene>
    <name evidence="2" type="ORF">NEQG_00302</name>
</gene>
<dbReference type="AlphaFoldDB" id="I3EJY5"/>
<reference evidence="2" key="1">
    <citation type="submission" date="2011-01" db="EMBL/GenBank/DDBJ databases">
        <title>The Genome Sequence of Nematocida parisii strain ERTm3.</title>
        <authorList>
            <consortium name="The Broad Institute Genome Sequencing Platform"/>
            <consortium name="The Broad Institute Genome Sequencing Center for Infectious Disease"/>
            <person name="Cuomo C."/>
            <person name="Troemel E."/>
            <person name="Young S.K."/>
            <person name="Zeng Q."/>
            <person name="Gargeya S."/>
            <person name="Fitzgerald M."/>
            <person name="Haas B."/>
            <person name="Abouelleil A."/>
            <person name="Alvarado L."/>
            <person name="Arachchi H.M."/>
            <person name="Berlin A."/>
            <person name="Chapman S.B."/>
            <person name="Gearin G."/>
            <person name="Goldberg J."/>
            <person name="Griggs A."/>
            <person name="Gujja S."/>
            <person name="Hansen M."/>
            <person name="Heiman D."/>
            <person name="Howarth C."/>
            <person name="Larimer J."/>
            <person name="Lui A."/>
            <person name="MacDonald P.J.P."/>
            <person name="McCowen C."/>
            <person name="Montmayeur A."/>
            <person name="Murphy C."/>
            <person name="Neiman D."/>
            <person name="Pearson M."/>
            <person name="Priest M."/>
            <person name="Roberts A."/>
            <person name="Saif S."/>
            <person name="Shea T."/>
            <person name="Sisk P."/>
            <person name="Stolte C."/>
            <person name="Sykes S."/>
            <person name="Wortman J."/>
            <person name="Nusbaum C."/>
            <person name="Birren B."/>
        </authorList>
    </citation>
    <scope>NUCLEOTIDE SEQUENCE</scope>
    <source>
        <strain evidence="2">ERTm3</strain>
    </source>
</reference>
<sequence length="695" mass="79416">MDINEQKLRAQIQRAFSKSNENLMCLEDIQDRLITIVLNVYKKDDLHNEKYTNLNNLAYNVFISLIVCHTYIIKEINEHTIINIINESMRISDTFINNIKASDVLNTNKSAIYNLLNNLHIYTALPNTLINSIKDDIHMALYLHRRDNNQKEPDYSQKYAMRYLCKPHMSGKCSNFERVLDIITANISNFTTCNYKSNVLRSNIHNLDLSDDDIQLLSLFVSCYTEDIYRCMQIMNHSIIIESKKITKSELKKEFQNSHIKKVLDLPILRELISSTVEFIKKGTRIIEKVPGLKDKLDHMVKFLKGFYNVSKLSGVNFMVSHAPGVKSKLIKSVCDCLPVYMEFNCMHGIVYLLFAMDKAMCTYTGIINGLIKLGLYTYQEYDVCINYNDYTHEKLKNLCYSYNMDIDEFNENVVVPRAWNIKNQISMIFNEPLNMPLNNILNTTIQDIKPLGHKNKCFKPVDSVIDSISAIDIDMMLNNPFFYGKDHDIMINIESIEDTSNPEVSKTESIIMDEYTPGTYQNNPSTETLRGCINSSGSKSSIKFHDDSTTSAYEPQTNYSVQAEVTSVVNDLIAAVSDPMTNYPGIHGSIPVADPHVQIDIPVINDPIPDPHVQIDIPVVNDPIPDPHVQIDIPVINDPVADPHVQIDIPVVNDPVTNSYITDLFNRYIIYVLLLILLLITASVLYYNNILVFV</sequence>
<dbReference type="HOGENOM" id="CLU_396418_0_0_1"/>
<organism evidence="2 3">
    <name type="scientific">Nematocida parisii (strain ERTm3)</name>
    <name type="common">Nematode killer fungus</name>
    <dbReference type="NCBI Taxonomy" id="935791"/>
    <lineage>
        <taxon>Eukaryota</taxon>
        <taxon>Fungi</taxon>
        <taxon>Fungi incertae sedis</taxon>
        <taxon>Microsporidia</taxon>
        <taxon>Nematocida</taxon>
    </lineage>
</organism>
<dbReference type="InParanoid" id="I3EJY5"/>
<keyword evidence="1" id="KW-1133">Transmembrane helix</keyword>
<proteinExistence type="predicted"/>
<keyword evidence="1" id="KW-0472">Membrane</keyword>
<evidence type="ECO:0000313" key="2">
    <source>
        <dbReference type="EMBL" id="EIJ89532.1"/>
    </source>
</evidence>
<evidence type="ECO:0000313" key="3">
    <source>
        <dbReference type="Proteomes" id="UP000002872"/>
    </source>
</evidence>
<dbReference type="Proteomes" id="UP000002872">
    <property type="component" value="Unassembled WGS sequence"/>
</dbReference>
<dbReference type="OrthoDB" id="10467834at2759"/>
<accession>I3EJY5</accession>
<keyword evidence="3" id="KW-1185">Reference proteome</keyword>
<feature type="transmembrane region" description="Helical" evidence="1">
    <location>
        <begin position="669"/>
        <end position="688"/>
    </location>
</feature>
<dbReference type="VEuPathDB" id="MicrosporidiaDB:NEQG_00302"/>
<evidence type="ECO:0000256" key="1">
    <source>
        <dbReference type="SAM" id="Phobius"/>
    </source>
</evidence>
<protein>
    <submittedName>
        <fullName evidence="2">Uncharacterized protein</fullName>
    </submittedName>
</protein>
<keyword evidence="1" id="KW-0812">Transmembrane</keyword>
<name>I3EJY5_NEMP3</name>